<keyword evidence="5" id="KW-1185">Reference proteome</keyword>
<feature type="transmembrane region" description="Helical" evidence="3">
    <location>
        <begin position="65"/>
        <end position="85"/>
    </location>
</feature>
<evidence type="ECO:0000313" key="5">
    <source>
        <dbReference type="Proteomes" id="UP000198571"/>
    </source>
</evidence>
<dbReference type="PANTHER" id="PTHR34295">
    <property type="entry name" value="BIOTIN TRANSPORTER BIOY"/>
    <property type="match status" value="1"/>
</dbReference>
<dbReference type="EMBL" id="FOGT01000020">
    <property type="protein sequence ID" value="SES38191.1"/>
    <property type="molecule type" value="Genomic_DNA"/>
</dbReference>
<evidence type="ECO:0000256" key="2">
    <source>
        <dbReference type="PIRNR" id="PIRNR016661"/>
    </source>
</evidence>
<evidence type="ECO:0000313" key="4">
    <source>
        <dbReference type="EMBL" id="SES38191.1"/>
    </source>
</evidence>
<dbReference type="PIRSF" id="PIRSF016661">
    <property type="entry name" value="BioY"/>
    <property type="match status" value="1"/>
</dbReference>
<proteinExistence type="inferred from homology"/>
<comment type="subcellular location">
    <subcellularLocation>
        <location evidence="2">Cell membrane</location>
        <topology evidence="2">Multi-pass membrane protein</topology>
    </subcellularLocation>
</comment>
<feature type="transmembrane region" description="Helical" evidence="3">
    <location>
        <begin position="91"/>
        <end position="108"/>
    </location>
</feature>
<sequence>MSDKKQFQIVDLTKGAVFIALMAIGANLAAFIPLGPVPLTFQTVVAILAGILLGKKLGAFSMIGYLLIGFIGVPVLAGFSGGFQVIASPTLGFLISFVVLAFAAGAIIERSPQPTLLTFFMASYAGLIINYLIGVPYLYFHSNFILGLDGVQLLPIAAGMTPFFIKDLVLATFTAILAPQLLKAVNRQPQHMKAAS</sequence>
<keyword evidence="3" id="KW-0812">Transmembrane</keyword>
<gene>
    <name evidence="4" type="ORF">SAMN05518684_12089</name>
</gene>
<dbReference type="GO" id="GO:0005886">
    <property type="term" value="C:plasma membrane"/>
    <property type="evidence" value="ECO:0007669"/>
    <property type="project" value="UniProtKB-SubCell"/>
</dbReference>
<dbReference type="PANTHER" id="PTHR34295:SF1">
    <property type="entry name" value="BIOTIN TRANSPORTER BIOY"/>
    <property type="match status" value="1"/>
</dbReference>
<dbReference type="GO" id="GO:0015225">
    <property type="term" value="F:biotin transmembrane transporter activity"/>
    <property type="evidence" value="ECO:0007669"/>
    <property type="project" value="UniProtKB-UniRule"/>
</dbReference>
<evidence type="ECO:0000256" key="1">
    <source>
        <dbReference type="ARBA" id="ARBA00010692"/>
    </source>
</evidence>
<reference evidence="5" key="1">
    <citation type="submission" date="2016-10" db="EMBL/GenBank/DDBJ databases">
        <authorList>
            <person name="Varghese N."/>
            <person name="Submissions S."/>
        </authorList>
    </citation>
    <scope>NUCLEOTIDE SEQUENCE [LARGE SCALE GENOMIC DNA]</scope>
    <source>
        <strain evidence="5">S9</strain>
    </source>
</reference>
<organism evidence="4 5">
    <name type="scientific">Salipaludibacillus aurantiacus</name>
    <dbReference type="NCBI Taxonomy" id="1601833"/>
    <lineage>
        <taxon>Bacteria</taxon>
        <taxon>Bacillati</taxon>
        <taxon>Bacillota</taxon>
        <taxon>Bacilli</taxon>
        <taxon>Bacillales</taxon>
        <taxon>Bacillaceae</taxon>
    </lineage>
</organism>
<keyword evidence="2 3" id="KW-0472">Membrane</keyword>
<dbReference type="Proteomes" id="UP000198571">
    <property type="component" value="Unassembled WGS sequence"/>
</dbReference>
<keyword evidence="2" id="KW-1003">Cell membrane</keyword>
<feature type="transmembrane region" description="Helical" evidence="3">
    <location>
        <begin position="115"/>
        <end position="133"/>
    </location>
</feature>
<dbReference type="InterPro" id="IPR003784">
    <property type="entry name" value="BioY"/>
</dbReference>
<name>A0A1H9WWQ1_9BACI</name>
<evidence type="ECO:0000256" key="3">
    <source>
        <dbReference type="SAM" id="Phobius"/>
    </source>
</evidence>
<comment type="similarity">
    <text evidence="1 2">Belongs to the BioY family.</text>
</comment>
<protein>
    <recommendedName>
        <fullName evidence="2">Biotin transporter</fullName>
    </recommendedName>
</protein>
<feature type="transmembrane region" description="Helical" evidence="3">
    <location>
        <begin position="153"/>
        <end position="178"/>
    </location>
</feature>
<accession>A0A1H9WWQ1</accession>
<dbReference type="Pfam" id="PF02632">
    <property type="entry name" value="BioY"/>
    <property type="match status" value="1"/>
</dbReference>
<feature type="transmembrane region" description="Helical" evidence="3">
    <location>
        <begin position="12"/>
        <end position="31"/>
    </location>
</feature>
<dbReference type="Gene3D" id="1.10.1760.20">
    <property type="match status" value="1"/>
</dbReference>
<dbReference type="STRING" id="1601833.SAMN05518684_12089"/>
<dbReference type="RefSeq" id="WP_177174436.1">
    <property type="nucleotide sequence ID" value="NZ_FOGT01000020.1"/>
</dbReference>
<keyword evidence="3" id="KW-1133">Transmembrane helix</keyword>
<dbReference type="AlphaFoldDB" id="A0A1H9WWQ1"/>
<keyword evidence="2" id="KW-0813">Transport</keyword>